<reference evidence="3 4" key="1">
    <citation type="submission" date="2024-01" db="EMBL/GenBank/DDBJ databases">
        <title>Genome assemblies of Stephania.</title>
        <authorList>
            <person name="Yang L."/>
        </authorList>
    </citation>
    <scope>NUCLEOTIDE SEQUENCE [LARGE SCALE GENOMIC DNA]</scope>
    <source>
        <strain evidence="3">JXDWG</strain>
        <tissue evidence="3">Leaf</tissue>
    </source>
</reference>
<feature type="compositionally biased region" description="Polar residues" evidence="1">
    <location>
        <begin position="725"/>
        <end position="738"/>
    </location>
</feature>
<gene>
    <name evidence="3" type="ORF">Scep_018970</name>
</gene>
<dbReference type="InterPro" id="IPR055290">
    <property type="entry name" value="At3g26010-like"/>
</dbReference>
<comment type="caution">
    <text evidence="3">The sequence shown here is derived from an EMBL/GenBank/DDBJ whole genome shotgun (WGS) entry which is preliminary data.</text>
</comment>
<accession>A0AAP0IAY1</accession>
<dbReference type="SUPFAM" id="SSF81383">
    <property type="entry name" value="F-box domain"/>
    <property type="match status" value="1"/>
</dbReference>
<evidence type="ECO:0000313" key="4">
    <source>
        <dbReference type="Proteomes" id="UP001419268"/>
    </source>
</evidence>
<dbReference type="Proteomes" id="UP001419268">
    <property type="component" value="Unassembled WGS sequence"/>
</dbReference>
<dbReference type="AlphaFoldDB" id="A0AAP0IAY1"/>
<protein>
    <recommendedName>
        <fullName evidence="2">F-box domain-containing protein</fullName>
    </recommendedName>
</protein>
<dbReference type="Pfam" id="PF00646">
    <property type="entry name" value="F-box"/>
    <property type="match status" value="1"/>
</dbReference>
<feature type="region of interest" description="Disordered" evidence="1">
    <location>
        <begin position="599"/>
        <end position="620"/>
    </location>
</feature>
<dbReference type="InterPro" id="IPR001810">
    <property type="entry name" value="F-box_dom"/>
</dbReference>
<feature type="region of interest" description="Disordered" evidence="1">
    <location>
        <begin position="722"/>
        <end position="743"/>
    </location>
</feature>
<evidence type="ECO:0000256" key="1">
    <source>
        <dbReference type="SAM" id="MobiDB-lite"/>
    </source>
</evidence>
<feature type="domain" description="F-box" evidence="2">
    <location>
        <begin position="7"/>
        <end position="35"/>
    </location>
</feature>
<proteinExistence type="predicted"/>
<dbReference type="PANTHER" id="PTHR35546:SF130">
    <property type="entry name" value="EXPRESSED PROTEIN"/>
    <property type="match status" value="1"/>
</dbReference>
<organism evidence="3 4">
    <name type="scientific">Stephania cephalantha</name>
    <dbReference type="NCBI Taxonomy" id="152367"/>
    <lineage>
        <taxon>Eukaryota</taxon>
        <taxon>Viridiplantae</taxon>
        <taxon>Streptophyta</taxon>
        <taxon>Embryophyta</taxon>
        <taxon>Tracheophyta</taxon>
        <taxon>Spermatophyta</taxon>
        <taxon>Magnoliopsida</taxon>
        <taxon>Ranunculales</taxon>
        <taxon>Menispermaceae</taxon>
        <taxon>Menispermoideae</taxon>
        <taxon>Cissampelideae</taxon>
        <taxon>Stephania</taxon>
    </lineage>
</organism>
<dbReference type="EMBL" id="JBBNAG010000008">
    <property type="protein sequence ID" value="KAK9111451.1"/>
    <property type="molecule type" value="Genomic_DNA"/>
</dbReference>
<evidence type="ECO:0000313" key="3">
    <source>
        <dbReference type="EMBL" id="KAK9111451.1"/>
    </source>
</evidence>
<dbReference type="InterPro" id="IPR036047">
    <property type="entry name" value="F-box-like_dom_sf"/>
</dbReference>
<evidence type="ECO:0000259" key="2">
    <source>
        <dbReference type="Pfam" id="PF00646"/>
    </source>
</evidence>
<name>A0AAP0IAY1_9MAGN</name>
<sequence>MEGEDFIFEEILSRLSVKSLFRFKLVCKNWNKFLTYNRAFPMHHSKKAPNATTFFCLNSEIIFSQIFICNPITNNTVCAPSPTKGCAIGLACDPRNPTFGFTLVSPSISRVVIISGIKVEWLKFRVYSSKTGEWKVSEYDLSLVLPDNRFMLETFPAVHVGKKLYWSLIEHIMWFDIEKDVASLIRLPNHYTFVDHERKGSGADIGECDGELSYSGMTLQGNIEIWLLEDNDEDFKWVKKHIVWLQRIIEENWDSMLKMICHDLNIKEQENASKDLAHRNLVKPLPYSGGEEVWFSMRNLNWVIKSKAKKGRSSPKLVLVSTSIKDEDLHIVSTVASTPSSLHLQLQIVSTVVSKELNQSIDRILTHFLLRYVESNVFTCFFGSNTTFEVVLFVKSDARKKEFDDINAEMLKLKIDLNPTTIYGQASNDVEVEDVDDEGDEVESLVAPWHGPWHEQGRALAGSLGTSEADSLGTSKVAPWHEQGRTLAGSLGTSEADSLGTSEVAPWHKQGRTLAGSLGTSEAGSLGTSKAAPWHEQGRTLAGSLGTSKVAPWHGQGMPWQGLTKLDLVVNQVKGRHGQGSKEDLRACLGQACQGKAHGRTEPRLAPRVPRRAARHHESDPVPRARHFEHVPINQEVKTVMEPGGSKGRKQLVAPWHGPWHEQGRALAGSLGTSEADSLGTSKVAPWHEQGRTLAGSLGTSEADSLGTSKVAPWHEQGRTLAGSLGTSEAGSLGTSKATPWHEQGRTLAGSLGTSKVAPWYGQGMPWQGLTKSKYAWSHFVMFPIGAEETA</sequence>
<keyword evidence="4" id="KW-1185">Reference proteome</keyword>
<dbReference type="PANTHER" id="PTHR35546">
    <property type="entry name" value="F-BOX PROTEIN INTERACTION DOMAIN PROTEIN-RELATED"/>
    <property type="match status" value="1"/>
</dbReference>